<dbReference type="GO" id="GO:0043565">
    <property type="term" value="F:sequence-specific DNA binding"/>
    <property type="evidence" value="ECO:0007669"/>
    <property type="project" value="InterPro"/>
</dbReference>
<evidence type="ECO:0000259" key="1">
    <source>
        <dbReference type="PROSITE" id="PS50112"/>
    </source>
</evidence>
<accession>A0A2W7QA77</accession>
<dbReference type="Pfam" id="PF02954">
    <property type="entry name" value="HTH_8"/>
    <property type="match status" value="1"/>
</dbReference>
<organism evidence="2 3">
    <name type="scientific">Roseinatronobacter thiooxidans</name>
    <dbReference type="NCBI Taxonomy" id="121821"/>
    <lineage>
        <taxon>Bacteria</taxon>
        <taxon>Pseudomonadati</taxon>
        <taxon>Pseudomonadota</taxon>
        <taxon>Alphaproteobacteria</taxon>
        <taxon>Rhodobacterales</taxon>
        <taxon>Paracoccaceae</taxon>
        <taxon>Roseinatronobacter</taxon>
    </lineage>
</organism>
<dbReference type="RefSeq" id="WP_084386236.1">
    <property type="nucleotide sequence ID" value="NZ_QKZQ01000006.1"/>
</dbReference>
<dbReference type="EMBL" id="QKZQ01000006">
    <property type="protein sequence ID" value="PZX45578.1"/>
    <property type="molecule type" value="Genomic_DNA"/>
</dbReference>
<dbReference type="Pfam" id="PF00989">
    <property type="entry name" value="PAS"/>
    <property type="match status" value="1"/>
</dbReference>
<dbReference type="PROSITE" id="PS50112">
    <property type="entry name" value="PAS"/>
    <property type="match status" value="1"/>
</dbReference>
<dbReference type="InterPro" id="IPR011785">
    <property type="entry name" value="Tscrpt_reg_PpsR-CrtJ"/>
</dbReference>
<dbReference type="PRINTS" id="PR01590">
    <property type="entry name" value="HTHFIS"/>
</dbReference>
<comment type="caution">
    <text evidence="2">The sequence shown here is derived from an EMBL/GenBank/DDBJ whole genome shotgun (WGS) entry which is preliminary data.</text>
</comment>
<proteinExistence type="predicted"/>
<dbReference type="Gene3D" id="1.10.10.60">
    <property type="entry name" value="Homeodomain-like"/>
    <property type="match status" value="1"/>
</dbReference>
<dbReference type="OrthoDB" id="5499170at2"/>
<dbReference type="SMART" id="SM00091">
    <property type="entry name" value="PAS"/>
    <property type="match status" value="2"/>
</dbReference>
<evidence type="ECO:0000313" key="2">
    <source>
        <dbReference type="EMBL" id="PZX45578.1"/>
    </source>
</evidence>
<dbReference type="SUPFAM" id="SSF55785">
    <property type="entry name" value="PYP-like sensor domain (PAS domain)"/>
    <property type="match status" value="2"/>
</dbReference>
<dbReference type="InterPro" id="IPR002197">
    <property type="entry name" value="HTH_Fis"/>
</dbReference>
<name>A0A2W7QA77_9RHOB</name>
<keyword evidence="3" id="KW-1185">Reference proteome</keyword>
<dbReference type="GO" id="GO:0006355">
    <property type="term" value="P:regulation of DNA-templated transcription"/>
    <property type="evidence" value="ECO:0007669"/>
    <property type="project" value="InterPro"/>
</dbReference>
<dbReference type="InterPro" id="IPR009057">
    <property type="entry name" value="Homeodomain-like_sf"/>
</dbReference>
<dbReference type="Gene3D" id="3.30.450.20">
    <property type="entry name" value="PAS domain"/>
    <property type="match status" value="3"/>
</dbReference>
<evidence type="ECO:0000313" key="3">
    <source>
        <dbReference type="Proteomes" id="UP000249364"/>
    </source>
</evidence>
<sequence length="478" mass="52166">MTLPDHGGLSGPEEIARFIDDPLTSSVLTSMADICLVLSPEGRIKAVSSKKGSPVTGVVAGWKDKVLSELIDSMSTEKMRKRVDQLAKDAASPEVSPPRWVELLHMLGQGETLPVRYALHLLHDKRHVLMLGQDQRPTIEMQQMLLNAQIALERDHEAQREIDTRYRLLMDFTSDSIILVSVGSGLIVDINHNAALMLARTRGDLLGKSLADYFADHTRDSLVAGLEKPVQVGSAAMMEVEIKSSQRRLQLSGKMFRASGEQLAIIRLSDPGAGVVADERLTSNLRQLFNHGSDAIVFSDRDGNILAASETFLNLTDVPSASAVRGRSLAEFLARGAVDLRVLLENARRAGQLRMYATKLNTDFGAQVGVEISATWLDDQFDPVLALVLRNASSAGAVRPDTGSGQDQNMQGVIELVGSSTLKDIVSETTDVIEKICIETALELTRNNRVAAAEMLGLSRQSLYVKLRKYDLVSKDEG</sequence>
<reference evidence="2 3" key="1">
    <citation type="submission" date="2018-06" db="EMBL/GenBank/DDBJ databases">
        <title>Genomic Encyclopedia of Archaeal and Bacterial Type Strains, Phase II (KMG-II): from individual species to whole genera.</title>
        <authorList>
            <person name="Goeker M."/>
        </authorList>
    </citation>
    <scope>NUCLEOTIDE SEQUENCE [LARGE SCALE GENOMIC DNA]</scope>
    <source>
        <strain evidence="2 3">DSM 13087</strain>
    </source>
</reference>
<dbReference type="InterPro" id="IPR013767">
    <property type="entry name" value="PAS_fold"/>
</dbReference>
<feature type="domain" description="PAS" evidence="1">
    <location>
        <begin position="162"/>
        <end position="233"/>
    </location>
</feature>
<dbReference type="InterPro" id="IPR035965">
    <property type="entry name" value="PAS-like_dom_sf"/>
</dbReference>
<dbReference type="Gene3D" id="1.20.5.430">
    <property type="match status" value="1"/>
</dbReference>
<dbReference type="InterPro" id="IPR000014">
    <property type="entry name" value="PAS"/>
</dbReference>
<dbReference type="AlphaFoldDB" id="A0A2W7QA77"/>
<dbReference type="SUPFAM" id="SSF46689">
    <property type="entry name" value="Homeodomain-like"/>
    <property type="match status" value="1"/>
</dbReference>
<dbReference type="Pfam" id="PF13426">
    <property type="entry name" value="PAS_9"/>
    <property type="match status" value="1"/>
</dbReference>
<dbReference type="STRING" id="121821.GCA_001870675_01013"/>
<gene>
    <name evidence="2" type="ORF">LY56_01602</name>
</gene>
<protein>
    <submittedName>
        <fullName evidence="2">Transcriptional regulator PpsR</fullName>
    </submittedName>
</protein>
<dbReference type="Proteomes" id="UP000249364">
    <property type="component" value="Unassembled WGS sequence"/>
</dbReference>
<dbReference type="NCBIfam" id="TIGR02040">
    <property type="entry name" value="PpsR-CrtJ"/>
    <property type="match status" value="1"/>
</dbReference>
<dbReference type="CDD" id="cd00130">
    <property type="entry name" value="PAS"/>
    <property type="match status" value="2"/>
</dbReference>